<proteinExistence type="predicted"/>
<sequence length="95" mass="11122">MPMFKQEDIVARSVSIEVIGEIHRCNEGEYSKFYCLPVKIIFDNGEEREYILRAHGEPKTLLDFLENKKGIKDKMEKSFFLLKNGEIVYGSYLLQ</sequence>
<reference evidence="1" key="1">
    <citation type="journal article" date="2020" name="mSystems">
        <title>Genome- and Community-Level Interaction Insights into Carbon Utilization and Element Cycling Functions of Hydrothermarchaeota in Hydrothermal Sediment.</title>
        <authorList>
            <person name="Zhou Z."/>
            <person name="Liu Y."/>
            <person name="Xu W."/>
            <person name="Pan J."/>
            <person name="Luo Z.H."/>
            <person name="Li M."/>
        </authorList>
    </citation>
    <scope>NUCLEOTIDE SEQUENCE [LARGE SCALE GENOMIC DNA]</scope>
    <source>
        <strain evidence="1">SpSt-114</strain>
    </source>
</reference>
<gene>
    <name evidence="1" type="ORF">ENN04_04070</name>
</gene>
<comment type="caution">
    <text evidence="1">The sequence shown here is derived from an EMBL/GenBank/DDBJ whole genome shotgun (WGS) entry which is preliminary data.</text>
</comment>
<name>A0A7C5X0R0_9AQUI</name>
<evidence type="ECO:0000313" key="1">
    <source>
        <dbReference type="EMBL" id="HHO73795.1"/>
    </source>
</evidence>
<protein>
    <submittedName>
        <fullName evidence="1">Uncharacterized protein</fullName>
    </submittedName>
</protein>
<accession>A0A7C5X0R0</accession>
<dbReference type="EMBL" id="DSAC01000050">
    <property type="protein sequence ID" value="HHO73795.1"/>
    <property type="molecule type" value="Genomic_DNA"/>
</dbReference>
<dbReference type="AlphaFoldDB" id="A0A7C5X0R0"/>
<organism evidence="1">
    <name type="scientific">Thermocrinis ruber</name>
    <dbReference type="NCBI Taxonomy" id="75906"/>
    <lineage>
        <taxon>Bacteria</taxon>
        <taxon>Pseudomonadati</taxon>
        <taxon>Aquificota</taxon>
        <taxon>Aquificia</taxon>
        <taxon>Aquificales</taxon>
        <taxon>Aquificaceae</taxon>
        <taxon>Thermocrinis</taxon>
    </lineage>
</organism>